<keyword evidence="3 7" id="KW-1134">Transmembrane beta strand</keyword>
<feature type="domain" description="TonB-dependent receptor plug" evidence="9">
    <location>
        <begin position="133"/>
        <end position="240"/>
    </location>
</feature>
<evidence type="ECO:0000256" key="2">
    <source>
        <dbReference type="ARBA" id="ARBA00022448"/>
    </source>
</evidence>
<comment type="subcellular location">
    <subcellularLocation>
        <location evidence="1 7">Cell outer membrane</location>
        <topology evidence="1 7">Multi-pass membrane protein</topology>
    </subcellularLocation>
</comment>
<evidence type="ECO:0000259" key="9">
    <source>
        <dbReference type="Pfam" id="PF07715"/>
    </source>
</evidence>
<evidence type="ECO:0000256" key="6">
    <source>
        <dbReference type="ARBA" id="ARBA00023237"/>
    </source>
</evidence>
<evidence type="ECO:0000256" key="5">
    <source>
        <dbReference type="ARBA" id="ARBA00023136"/>
    </source>
</evidence>
<feature type="compositionally biased region" description="Polar residues" evidence="8">
    <location>
        <begin position="441"/>
        <end position="456"/>
    </location>
</feature>
<organism evidence="10 11">
    <name type="scientific">Algoriphagus oliviformis</name>
    <dbReference type="NCBI Taxonomy" id="2811231"/>
    <lineage>
        <taxon>Bacteria</taxon>
        <taxon>Pseudomonadati</taxon>
        <taxon>Bacteroidota</taxon>
        <taxon>Cytophagia</taxon>
        <taxon>Cytophagales</taxon>
        <taxon>Cyclobacteriaceae</taxon>
        <taxon>Algoriphagus</taxon>
    </lineage>
</organism>
<dbReference type="InterPro" id="IPR037066">
    <property type="entry name" value="Plug_dom_sf"/>
</dbReference>
<dbReference type="PROSITE" id="PS52016">
    <property type="entry name" value="TONB_DEPENDENT_REC_3"/>
    <property type="match status" value="1"/>
</dbReference>
<evidence type="ECO:0000313" key="10">
    <source>
        <dbReference type="EMBL" id="MBN7809765.1"/>
    </source>
</evidence>
<dbReference type="InterPro" id="IPR023997">
    <property type="entry name" value="TonB-dep_OMP_SusC/RagA_CS"/>
</dbReference>
<evidence type="ECO:0000256" key="8">
    <source>
        <dbReference type="SAM" id="MobiDB-lite"/>
    </source>
</evidence>
<comment type="caution">
    <text evidence="10">The sequence shown here is derived from an EMBL/GenBank/DDBJ whole genome shotgun (WGS) entry which is preliminary data.</text>
</comment>
<accession>A0ABS3BY41</accession>
<dbReference type="RefSeq" id="WP_206576564.1">
    <property type="nucleotide sequence ID" value="NZ_JAFKCT010000001.1"/>
</dbReference>
<dbReference type="SUPFAM" id="SSF49464">
    <property type="entry name" value="Carboxypeptidase regulatory domain-like"/>
    <property type="match status" value="1"/>
</dbReference>
<dbReference type="InterPro" id="IPR039426">
    <property type="entry name" value="TonB-dep_rcpt-like"/>
</dbReference>
<keyword evidence="6 7" id="KW-0998">Cell outer membrane</keyword>
<comment type="similarity">
    <text evidence="7">Belongs to the TonB-dependent receptor family.</text>
</comment>
<dbReference type="Gene3D" id="2.170.130.10">
    <property type="entry name" value="TonB-dependent receptor, plug domain"/>
    <property type="match status" value="1"/>
</dbReference>
<keyword evidence="11" id="KW-1185">Reference proteome</keyword>
<dbReference type="Pfam" id="PF13715">
    <property type="entry name" value="CarbopepD_reg_2"/>
    <property type="match status" value="1"/>
</dbReference>
<keyword evidence="2 7" id="KW-0813">Transport</keyword>
<evidence type="ECO:0000313" key="11">
    <source>
        <dbReference type="Proteomes" id="UP000664317"/>
    </source>
</evidence>
<dbReference type="SUPFAM" id="SSF56935">
    <property type="entry name" value="Porins"/>
    <property type="match status" value="1"/>
</dbReference>
<keyword evidence="10" id="KW-0675">Receptor</keyword>
<dbReference type="Gene3D" id="2.40.170.20">
    <property type="entry name" value="TonB-dependent receptor, beta-barrel domain"/>
    <property type="match status" value="1"/>
</dbReference>
<dbReference type="InterPro" id="IPR008969">
    <property type="entry name" value="CarboxyPept-like_regulatory"/>
</dbReference>
<protein>
    <submittedName>
        <fullName evidence="10">TonB-dependent receptor</fullName>
    </submittedName>
</protein>
<sequence>MKQLLPNQFWLGVVDYAKVISLCICLLLGNAAQVSAFQGETASVIEGQVLDNQGLEIPGVNILVKGTVNATVSDIDGKFKISAKPTDTLIFSFIGYTTQEILVGNQKILSITMGEDLTQLDEVVVVGYGTQKKSHLTGAVSKFENSNLGDLPTVRADQALQGKIAGVQIQNTTSEAGVSPSIRIRGNSSIGANNEPLVVVDGFPTPDGLSFINPNDIESIEVLKDAASAAIYGSRGANGVIIVTTKNGIPDKPTFTFKMFSGLNNPYKVHDMLTSQEYAEMLWEEQTRGGAGPTIHEQAAWSVDNVTDWQEEGLRTGVISSYQLGVSGGKKDLTYLISAGYNDEKGMLINNDFQRFNFRAKLDAKLGKMLKVGVNFNPSYTKKVLPAANFTDYFRTPSFMPVKHTEETSALTGIPVGEWAHGRHFSNVLYEFTTPAGTPVSTTSARPWSTSNNNPKFISDNDHRVDNQYRMLASTYFQVDLSKNLFLKFSQGAYFTNRVQEEYRNTNTNREGDPNRGSYANNLRVDLLSENIISYSKSFEDHDISAVGGFTAQKVTNSYANIVGTNFPTDYVPTLNGATVIDLEGTNTLKDETLLLSYLARVSYAYRNKYLFSASARTDGSSLFGPENKWGWFPSVSAGWVMSEEEFMKGSRVVDMLKLRASYGVTGNNDIENYAYVNRLYPENYPLGAGTGTLTPGLAQSGTTLANKAIAWERTFSGNVGVDIGFLENRINLSLEAYRSETDQLLLRQPTLAITGFTEYWNNIGKIQNKGFEMELHSNNINKTKFQWTTSLNLSTVRNKLVEFSGEERVLSYGERSEIYLAEVGQPYIQFFGYKAIGVWNTQEEINNNPSNSLDRPGGLRLMDANNDGQIDDDDRVVLGNPFPDFTWGITNNFTFGNFDLSILLQGVQGIDVFNGDGHYNETKRTNRKYVENRWVSPESPGDGMTPYSTNGMGWQFTDYMIEDGSYVSVRDIVLGYNLPAALCERIKTKSLRVYGSAQNAFYFMSKDYRGINPEARSTSSQYASPLITGYQRGAFPVPRAFVFGVDVSF</sequence>
<dbReference type="Gene3D" id="2.60.40.1120">
    <property type="entry name" value="Carboxypeptidase-like, regulatory domain"/>
    <property type="match status" value="1"/>
</dbReference>
<proteinExistence type="inferred from homology"/>
<evidence type="ECO:0000256" key="4">
    <source>
        <dbReference type="ARBA" id="ARBA00022692"/>
    </source>
</evidence>
<evidence type="ECO:0000256" key="7">
    <source>
        <dbReference type="PROSITE-ProRule" id="PRU01360"/>
    </source>
</evidence>
<dbReference type="InterPro" id="IPR023996">
    <property type="entry name" value="TonB-dep_OMP_SusC/RagA"/>
</dbReference>
<dbReference type="Proteomes" id="UP000664317">
    <property type="component" value="Unassembled WGS sequence"/>
</dbReference>
<feature type="region of interest" description="Disordered" evidence="8">
    <location>
        <begin position="441"/>
        <end position="461"/>
    </location>
</feature>
<dbReference type="EMBL" id="JAFKCT010000001">
    <property type="protein sequence ID" value="MBN7809765.1"/>
    <property type="molecule type" value="Genomic_DNA"/>
</dbReference>
<gene>
    <name evidence="10" type="ORF">J0A68_02270</name>
</gene>
<dbReference type="InterPro" id="IPR012910">
    <property type="entry name" value="Plug_dom"/>
</dbReference>
<dbReference type="NCBIfam" id="TIGR04057">
    <property type="entry name" value="SusC_RagA_signa"/>
    <property type="match status" value="1"/>
</dbReference>
<dbReference type="Pfam" id="PF07715">
    <property type="entry name" value="Plug"/>
    <property type="match status" value="1"/>
</dbReference>
<dbReference type="NCBIfam" id="TIGR04056">
    <property type="entry name" value="OMP_RagA_SusC"/>
    <property type="match status" value="1"/>
</dbReference>
<dbReference type="InterPro" id="IPR036942">
    <property type="entry name" value="Beta-barrel_TonB_sf"/>
</dbReference>
<evidence type="ECO:0000256" key="3">
    <source>
        <dbReference type="ARBA" id="ARBA00022452"/>
    </source>
</evidence>
<name>A0ABS3BY41_9BACT</name>
<evidence type="ECO:0000256" key="1">
    <source>
        <dbReference type="ARBA" id="ARBA00004571"/>
    </source>
</evidence>
<reference evidence="10 11" key="1">
    <citation type="submission" date="2021-03" db="EMBL/GenBank/DDBJ databases">
        <title>novel species isolated from a fishpond in China.</title>
        <authorList>
            <person name="Lu H."/>
            <person name="Cai Z."/>
        </authorList>
    </citation>
    <scope>NUCLEOTIDE SEQUENCE [LARGE SCALE GENOMIC DNA]</scope>
    <source>
        <strain evidence="10 11">H41</strain>
    </source>
</reference>
<keyword evidence="5 7" id="KW-0472">Membrane</keyword>
<keyword evidence="4 7" id="KW-0812">Transmembrane</keyword>